<dbReference type="NCBIfam" id="TIGR00617">
    <property type="entry name" value="rpa1"/>
    <property type="match status" value="1"/>
</dbReference>
<dbReference type="GO" id="GO:0008270">
    <property type="term" value="F:zinc ion binding"/>
    <property type="evidence" value="ECO:0007669"/>
    <property type="project" value="UniProtKB-KW"/>
</dbReference>
<dbReference type="HOGENOM" id="CLU_012393_2_1_1"/>
<evidence type="ECO:0000256" key="3">
    <source>
        <dbReference type="ARBA" id="ARBA00022705"/>
    </source>
</evidence>
<feature type="domain" description="Replication protein A OB" evidence="14">
    <location>
        <begin position="300"/>
        <end position="396"/>
    </location>
</feature>
<dbReference type="GO" id="GO:0000724">
    <property type="term" value="P:double-strand break repair via homologous recombination"/>
    <property type="evidence" value="ECO:0000318"/>
    <property type="project" value="GO_Central"/>
</dbReference>
<comment type="subcellular location">
    <subcellularLocation>
        <location evidence="1 9">Nucleus</location>
    </subcellularLocation>
</comment>
<evidence type="ECO:0000259" key="12">
    <source>
        <dbReference type="Pfam" id="PF04057"/>
    </source>
</evidence>
<gene>
    <name evidence="16" type="primary">ssb1</name>
    <name evidence="15" type="ORF">SJAG_03855</name>
</gene>
<keyword evidence="4 9" id="KW-0479">Metal-binding</keyword>
<dbReference type="STRING" id="402676.B6K586"/>
<dbReference type="GO" id="GO:0000785">
    <property type="term" value="C:chromatin"/>
    <property type="evidence" value="ECO:0007669"/>
    <property type="project" value="EnsemblFungi"/>
</dbReference>
<dbReference type="FunFam" id="2.40.50.140:FF:000117">
    <property type="entry name" value="Replication protein A subunit"/>
    <property type="match status" value="1"/>
</dbReference>
<keyword evidence="6 9" id="KW-0862">Zinc</keyword>
<keyword evidence="5 9" id="KW-0863">Zinc-finger</keyword>
<dbReference type="InterPro" id="IPR047192">
    <property type="entry name" value="Euk_RPA1_DBD_C"/>
</dbReference>
<organism evidence="15 17">
    <name type="scientific">Schizosaccharomyces japonicus (strain yFS275 / FY16936)</name>
    <name type="common">Fission yeast</name>
    <dbReference type="NCBI Taxonomy" id="402676"/>
    <lineage>
        <taxon>Eukaryota</taxon>
        <taxon>Fungi</taxon>
        <taxon>Dikarya</taxon>
        <taxon>Ascomycota</taxon>
        <taxon>Taphrinomycotina</taxon>
        <taxon>Schizosaccharomycetes</taxon>
        <taxon>Schizosaccharomycetales</taxon>
        <taxon>Schizosaccharomycetaceae</taxon>
        <taxon>Schizosaccharomyces</taxon>
    </lineage>
</organism>
<dbReference type="CDD" id="cd04476">
    <property type="entry name" value="RPA1_DBD_C"/>
    <property type="match status" value="1"/>
</dbReference>
<dbReference type="Proteomes" id="UP000001744">
    <property type="component" value="Unassembled WGS sequence"/>
</dbReference>
<feature type="domain" description="OB" evidence="11">
    <location>
        <begin position="192"/>
        <end position="274"/>
    </location>
</feature>
<dbReference type="Pfam" id="PF08646">
    <property type="entry name" value="Rep_fac-A_C"/>
    <property type="match status" value="1"/>
</dbReference>
<dbReference type="FunFam" id="2.40.50.140:FF:000090">
    <property type="entry name" value="Replication protein A subunit"/>
    <property type="match status" value="1"/>
</dbReference>
<dbReference type="CDD" id="cd04474">
    <property type="entry name" value="RPA1_DBD_A"/>
    <property type="match status" value="1"/>
</dbReference>
<dbReference type="GO" id="GO:0006289">
    <property type="term" value="P:nucleotide-excision repair"/>
    <property type="evidence" value="ECO:0000318"/>
    <property type="project" value="GO_Central"/>
</dbReference>
<evidence type="ECO:0000256" key="10">
    <source>
        <dbReference type="SAM" id="MobiDB-lite"/>
    </source>
</evidence>
<dbReference type="SUPFAM" id="SSF50249">
    <property type="entry name" value="Nucleic acid-binding proteins"/>
    <property type="match status" value="4"/>
</dbReference>
<dbReference type="Pfam" id="PF04057">
    <property type="entry name" value="Rep-A_N"/>
    <property type="match status" value="1"/>
</dbReference>
<evidence type="ECO:0000256" key="5">
    <source>
        <dbReference type="ARBA" id="ARBA00022771"/>
    </source>
</evidence>
<dbReference type="GO" id="GO:0005662">
    <property type="term" value="C:DNA replication factor A complex"/>
    <property type="evidence" value="ECO:0000318"/>
    <property type="project" value="GO_Central"/>
</dbReference>
<keyword evidence="17" id="KW-1185">Reference proteome</keyword>
<feature type="region of interest" description="Disordered" evidence="10">
    <location>
        <begin position="129"/>
        <end position="165"/>
    </location>
</feature>
<dbReference type="FunFam" id="2.40.50.140:FF:000041">
    <property type="entry name" value="Replication protein A subunit"/>
    <property type="match status" value="1"/>
</dbReference>
<dbReference type="InterPro" id="IPR007199">
    <property type="entry name" value="Rep_factor-A_N"/>
</dbReference>
<feature type="domain" description="Replication factor A C-terminal" evidence="13">
    <location>
        <begin position="457"/>
        <end position="601"/>
    </location>
</feature>
<evidence type="ECO:0000256" key="9">
    <source>
        <dbReference type="RuleBase" id="RU364130"/>
    </source>
</evidence>
<dbReference type="PANTHER" id="PTHR47165">
    <property type="entry name" value="OS03G0429900 PROTEIN"/>
    <property type="match status" value="1"/>
</dbReference>
<dbReference type="InterPro" id="IPR004591">
    <property type="entry name" value="Rfa1"/>
</dbReference>
<dbReference type="GO" id="GO:0003684">
    <property type="term" value="F:damaged DNA binding"/>
    <property type="evidence" value="ECO:0000318"/>
    <property type="project" value="GO_Central"/>
</dbReference>
<dbReference type="VEuPathDB" id="FungiDB:SJAG_03855"/>
<keyword evidence="7 9" id="KW-0238">DNA-binding</keyword>
<dbReference type="RefSeq" id="XP_002174983.1">
    <property type="nucleotide sequence ID" value="XM_002174947.1"/>
</dbReference>
<evidence type="ECO:0000256" key="2">
    <source>
        <dbReference type="ARBA" id="ARBA00005690"/>
    </source>
</evidence>
<dbReference type="OrthoDB" id="1751331at2759"/>
<reference evidence="15 17" key="1">
    <citation type="journal article" date="2011" name="Science">
        <title>Comparative functional genomics of the fission yeasts.</title>
        <authorList>
            <person name="Rhind N."/>
            <person name="Chen Z."/>
            <person name="Yassour M."/>
            <person name="Thompson D.A."/>
            <person name="Haas B.J."/>
            <person name="Habib N."/>
            <person name="Wapinski I."/>
            <person name="Roy S."/>
            <person name="Lin M.F."/>
            <person name="Heiman D.I."/>
            <person name="Young S.K."/>
            <person name="Furuya K."/>
            <person name="Guo Y."/>
            <person name="Pidoux A."/>
            <person name="Chen H.M."/>
            <person name="Robbertse B."/>
            <person name="Goldberg J.M."/>
            <person name="Aoki K."/>
            <person name="Bayne E.H."/>
            <person name="Berlin A.M."/>
            <person name="Desjardins C.A."/>
            <person name="Dobbs E."/>
            <person name="Dukaj L."/>
            <person name="Fan L."/>
            <person name="FitzGerald M.G."/>
            <person name="French C."/>
            <person name="Gujja S."/>
            <person name="Hansen K."/>
            <person name="Keifenheim D."/>
            <person name="Levin J.Z."/>
            <person name="Mosher R.A."/>
            <person name="Mueller C.A."/>
            <person name="Pfiffner J."/>
            <person name="Priest M."/>
            <person name="Russ C."/>
            <person name="Smialowska A."/>
            <person name="Swoboda P."/>
            <person name="Sykes S.M."/>
            <person name="Vaughn M."/>
            <person name="Vengrova S."/>
            <person name="Yoder R."/>
            <person name="Zeng Q."/>
            <person name="Allshire R."/>
            <person name="Baulcombe D."/>
            <person name="Birren B.W."/>
            <person name="Brown W."/>
            <person name="Ekwall K."/>
            <person name="Kellis M."/>
            <person name="Leatherwood J."/>
            <person name="Levin H."/>
            <person name="Margalit H."/>
            <person name="Martienssen R."/>
            <person name="Nieduszynski C.A."/>
            <person name="Spatafora J.W."/>
            <person name="Friedman N."/>
            <person name="Dalgaard J.Z."/>
            <person name="Baumann P."/>
            <person name="Niki H."/>
            <person name="Regev A."/>
            <person name="Nusbaum C."/>
        </authorList>
    </citation>
    <scope>NUCLEOTIDE SEQUENCE [LARGE SCALE GENOMIC DNA]</scope>
    <source>
        <strain evidence="17">yFS275 / FY16936</strain>
    </source>
</reference>
<dbReference type="GO" id="GO:0006260">
    <property type="term" value="P:DNA replication"/>
    <property type="evidence" value="ECO:0000318"/>
    <property type="project" value="GO_Central"/>
</dbReference>
<evidence type="ECO:0000256" key="8">
    <source>
        <dbReference type="ARBA" id="ARBA00023242"/>
    </source>
</evidence>
<sequence length="608" mass="68005">MADRLSVGSLNKINTTSDPSEFPANPVLQVLTVKELNSNPTSGAPKRYRVVFSDSQNYAQSMLSTQLNHLVMENKLVKGAFVQLTQFTVNVMKERKILIVLGLNVLPELGISEKIGNPAGLETVDVLKQQQQQNASKPPSESSSTSSFYGNRPPPMNNAPAPAAKRNAVRAGGGLSTIIYPIEGLSPYQNKWTIRARVTNKSEIKHWHNQRGEGKLFSVNLLDESGEIRATGFNEQVDAFYDILQEGQVYFISKCRVNIAKKQFSNVQNEYELMFERDTEIKKSEDQNAVPMARFNFVTLEEVGKVAKDAIIDVIGVLQNIGPVQQITSRATSRGFDKRDITIVDQSGFEMRMTVWGKQAIDFSVPEESIIAFKGVKVNDFQGRSLSMLNSSTMTTDPDIPEAHTLKGWYDGQGRAQDFMKHSSAATVGSGTNRTAERKTVAEVQAQHLGMSETPDYFSLKATVVYIRKKNISYPACPTPDCNKKVFDQGGSWHCEKCNKDYEAPHYRYIMTIAAGDHTGQLWLNVFDDVGRILMGKTADELNAMQENDENEFTSVMSDASYVPYVFECRAKQDNFKGEVRVRYTAMSVRNIDWKQESKRLVDLIKSA</sequence>
<evidence type="ECO:0000259" key="11">
    <source>
        <dbReference type="Pfam" id="PF01336"/>
    </source>
</evidence>
<dbReference type="Pfam" id="PF16900">
    <property type="entry name" value="REPA_OB_2"/>
    <property type="match status" value="1"/>
</dbReference>
<evidence type="ECO:0000313" key="17">
    <source>
        <dbReference type="Proteomes" id="UP000001744"/>
    </source>
</evidence>
<evidence type="ECO:0000256" key="4">
    <source>
        <dbReference type="ARBA" id="ARBA00022723"/>
    </source>
</evidence>
<accession>B6K586</accession>
<dbReference type="CDD" id="cd04477">
    <property type="entry name" value="RPA1N"/>
    <property type="match status" value="1"/>
</dbReference>
<feature type="domain" description="Replication factor-A protein 1 N-terminal" evidence="12">
    <location>
        <begin position="5"/>
        <end position="106"/>
    </location>
</feature>
<comment type="similarity">
    <text evidence="2 9">Belongs to the replication factor A protein 1 family.</text>
</comment>
<dbReference type="PANTHER" id="PTHR47165:SF4">
    <property type="entry name" value="OS03G0429900 PROTEIN"/>
    <property type="match status" value="1"/>
</dbReference>
<name>B6K586_SCHJY</name>
<keyword evidence="3 9" id="KW-0235">DNA replication</keyword>
<dbReference type="GO" id="GO:0007004">
    <property type="term" value="P:telomere maintenance via telomerase"/>
    <property type="evidence" value="ECO:0000318"/>
    <property type="project" value="GO_Central"/>
</dbReference>
<feature type="compositionally biased region" description="Low complexity" evidence="10">
    <location>
        <begin position="136"/>
        <end position="147"/>
    </location>
</feature>
<keyword evidence="8 9" id="KW-0539">Nucleus</keyword>
<comment type="subunit">
    <text evidence="9">Component of the heterotrimeric canonical replication protein A complex (RPA).</text>
</comment>
<dbReference type="InterPro" id="IPR013955">
    <property type="entry name" value="Rep_factor-A_C"/>
</dbReference>
<dbReference type="GeneID" id="7050493"/>
<dbReference type="GO" id="GO:0035861">
    <property type="term" value="C:site of double-strand break"/>
    <property type="evidence" value="ECO:0007669"/>
    <property type="project" value="EnsemblFungi"/>
</dbReference>
<evidence type="ECO:0000259" key="14">
    <source>
        <dbReference type="Pfam" id="PF16900"/>
    </source>
</evidence>
<dbReference type="FunFam" id="2.40.50.140:FF:000064">
    <property type="entry name" value="Replication protein A subunit"/>
    <property type="match status" value="1"/>
</dbReference>
<evidence type="ECO:0000313" key="16">
    <source>
        <dbReference type="JaponicusDB" id="SJAG_03855"/>
    </source>
</evidence>
<dbReference type="GO" id="GO:0051321">
    <property type="term" value="P:meiotic cell cycle"/>
    <property type="evidence" value="ECO:0000318"/>
    <property type="project" value="GO_Central"/>
</dbReference>
<proteinExistence type="inferred from homology"/>
<dbReference type="JaponicusDB" id="SJAG_03855">
    <property type="gene designation" value="ssb1"/>
</dbReference>
<evidence type="ECO:0000313" key="15">
    <source>
        <dbReference type="EMBL" id="EEB08690.1"/>
    </source>
</evidence>
<dbReference type="Gene3D" id="2.40.50.140">
    <property type="entry name" value="Nucleic acid-binding proteins"/>
    <property type="match status" value="4"/>
</dbReference>
<dbReference type="eggNOG" id="KOG0851">
    <property type="taxonomic scope" value="Eukaryota"/>
</dbReference>
<dbReference type="CDD" id="cd04475">
    <property type="entry name" value="RPA1_DBD_B"/>
    <property type="match status" value="1"/>
</dbReference>
<evidence type="ECO:0000256" key="7">
    <source>
        <dbReference type="ARBA" id="ARBA00023125"/>
    </source>
</evidence>
<dbReference type="Pfam" id="PF01336">
    <property type="entry name" value="tRNA_anti-codon"/>
    <property type="match status" value="1"/>
</dbReference>
<protein>
    <recommendedName>
        <fullName evidence="9">Replication protein A subunit</fullName>
    </recommendedName>
</protein>
<dbReference type="GO" id="GO:0033260">
    <property type="term" value="P:nuclear DNA replication"/>
    <property type="evidence" value="ECO:0007669"/>
    <property type="project" value="EnsemblFungi"/>
</dbReference>
<evidence type="ECO:0000256" key="1">
    <source>
        <dbReference type="ARBA" id="ARBA00004123"/>
    </source>
</evidence>
<dbReference type="InterPro" id="IPR012340">
    <property type="entry name" value="NA-bd_OB-fold"/>
</dbReference>
<dbReference type="GO" id="GO:0043047">
    <property type="term" value="F:single-stranded telomeric DNA binding"/>
    <property type="evidence" value="ECO:0000318"/>
    <property type="project" value="GO_Central"/>
</dbReference>
<dbReference type="AlphaFoldDB" id="B6K586"/>
<dbReference type="InterPro" id="IPR004365">
    <property type="entry name" value="NA-bd_OB_tRNA"/>
</dbReference>
<dbReference type="OMA" id="DQCDAFY"/>
<evidence type="ECO:0000259" key="13">
    <source>
        <dbReference type="Pfam" id="PF08646"/>
    </source>
</evidence>
<dbReference type="InterPro" id="IPR031657">
    <property type="entry name" value="REPA_OB_2"/>
</dbReference>
<dbReference type="GO" id="GO:0140445">
    <property type="term" value="C:chromosome, telomeric repeat region"/>
    <property type="evidence" value="ECO:0007669"/>
    <property type="project" value="EnsemblFungi"/>
</dbReference>
<evidence type="ECO:0000256" key="6">
    <source>
        <dbReference type="ARBA" id="ARBA00022833"/>
    </source>
</evidence>
<comment type="function">
    <text evidence="9">As part of the replication protein A (RPA/RP-A), a single-stranded DNA-binding heterotrimeric complex, may play an essential role in DNA replication, recombination and repair. Binds and stabilizes single-stranded DNA intermediates, preventing complementary DNA reannealing and recruiting different proteins involved in DNA metabolism.</text>
</comment>
<dbReference type="EMBL" id="KE651167">
    <property type="protein sequence ID" value="EEB08690.1"/>
    <property type="molecule type" value="Genomic_DNA"/>
</dbReference>